<name>A0A329VEU3_9GAMM</name>
<evidence type="ECO:0000313" key="1">
    <source>
        <dbReference type="EMBL" id="RAW90264.1"/>
    </source>
</evidence>
<sequence length="66" mass="7940">MIKEPKFYFVTDHSDIHYIKSSVNRIYGIVLLRINLMNSKTVLVDKNGNKKKLIKSFRPFINFRYF</sequence>
<comment type="caution">
    <text evidence="1">The sequence shown here is derived from an EMBL/GenBank/DDBJ whole genome shotgun (WGS) entry which is preliminary data.</text>
</comment>
<dbReference type="EMBL" id="NSCI01000018">
    <property type="protein sequence ID" value="RAW90264.1"/>
    <property type="molecule type" value="Genomic_DNA"/>
</dbReference>
<dbReference type="Proteomes" id="UP000250870">
    <property type="component" value="Unassembled WGS sequence"/>
</dbReference>
<proteinExistence type="predicted"/>
<organism evidence="1 2">
    <name type="scientific">Photorhabdus laumondii subsp. clarkei</name>
    <dbReference type="NCBI Taxonomy" id="2029685"/>
    <lineage>
        <taxon>Bacteria</taxon>
        <taxon>Pseudomonadati</taxon>
        <taxon>Pseudomonadota</taxon>
        <taxon>Gammaproteobacteria</taxon>
        <taxon>Enterobacterales</taxon>
        <taxon>Morganellaceae</taxon>
        <taxon>Photorhabdus</taxon>
    </lineage>
</organism>
<dbReference type="AlphaFoldDB" id="A0A329VEU3"/>
<protein>
    <submittedName>
        <fullName evidence="1">Uncharacterized protein</fullName>
    </submittedName>
</protein>
<accession>A0A329VEU3</accession>
<evidence type="ECO:0000313" key="2">
    <source>
        <dbReference type="Proteomes" id="UP000250870"/>
    </source>
</evidence>
<gene>
    <name evidence="1" type="ORF">CKY01_13825</name>
</gene>
<reference evidence="1 2" key="1">
    <citation type="journal article" date="2018" name="Int. J. Syst. Evol. Microbiol.">
        <title>Whole-genome-based revisit of Photorhabdus phylogeny: proposal for the elevation of most Photorhabdus subspecies to the species level and description of one novel species Photorhabdus bodei sp. nov., and one novel subspecies Photorhabdus laumondii subsp. clarkei subsp. nov.</title>
        <authorList>
            <person name="Machado R.A.R."/>
            <person name="Wuthrich D."/>
            <person name="Kuhnert P."/>
            <person name="Arce C.C.M."/>
            <person name="Thonen L."/>
            <person name="Ruiz C."/>
            <person name="Zhang X."/>
            <person name="Robert C.A.M."/>
            <person name="Karimi J."/>
            <person name="Kamali S."/>
            <person name="Ma J."/>
            <person name="Bruggmann R."/>
            <person name="Erb M."/>
        </authorList>
    </citation>
    <scope>NUCLEOTIDE SEQUENCE [LARGE SCALE GENOMIC DNA]</scope>
    <source>
        <strain evidence="1 2">BOJ-47</strain>
    </source>
</reference>